<feature type="region of interest" description="Disordered" evidence="1">
    <location>
        <begin position="103"/>
        <end position="129"/>
    </location>
</feature>
<proteinExistence type="predicted"/>
<evidence type="ECO:0000313" key="3">
    <source>
        <dbReference type="Proteomes" id="UP001159363"/>
    </source>
</evidence>
<reference evidence="2 3" key="1">
    <citation type="submission" date="2023-02" db="EMBL/GenBank/DDBJ databases">
        <title>LHISI_Scaffold_Assembly.</title>
        <authorList>
            <person name="Stuart O.P."/>
            <person name="Cleave R."/>
            <person name="Magrath M.J.L."/>
            <person name="Mikheyev A.S."/>
        </authorList>
    </citation>
    <scope>NUCLEOTIDE SEQUENCE [LARGE SCALE GENOMIC DNA]</scope>
    <source>
        <strain evidence="2">Daus_M_001</strain>
        <tissue evidence="2">Leg muscle</tissue>
    </source>
</reference>
<protein>
    <submittedName>
        <fullName evidence="2">Uncharacterized protein</fullName>
    </submittedName>
</protein>
<comment type="caution">
    <text evidence="2">The sequence shown here is derived from an EMBL/GenBank/DDBJ whole genome shotgun (WGS) entry which is preliminary data.</text>
</comment>
<dbReference type="EMBL" id="JARBHB010000001">
    <property type="protein sequence ID" value="KAJ8895015.1"/>
    <property type="molecule type" value="Genomic_DNA"/>
</dbReference>
<gene>
    <name evidence="2" type="ORF">PR048_000324</name>
</gene>
<evidence type="ECO:0000313" key="2">
    <source>
        <dbReference type="EMBL" id="KAJ8895015.1"/>
    </source>
</evidence>
<name>A0ABQ9IFM4_9NEOP</name>
<organism evidence="2 3">
    <name type="scientific">Dryococelus australis</name>
    <dbReference type="NCBI Taxonomy" id="614101"/>
    <lineage>
        <taxon>Eukaryota</taxon>
        <taxon>Metazoa</taxon>
        <taxon>Ecdysozoa</taxon>
        <taxon>Arthropoda</taxon>
        <taxon>Hexapoda</taxon>
        <taxon>Insecta</taxon>
        <taxon>Pterygota</taxon>
        <taxon>Neoptera</taxon>
        <taxon>Polyneoptera</taxon>
        <taxon>Phasmatodea</taxon>
        <taxon>Verophasmatodea</taxon>
        <taxon>Anareolatae</taxon>
        <taxon>Phasmatidae</taxon>
        <taxon>Eurycanthinae</taxon>
        <taxon>Dryococelus</taxon>
    </lineage>
</organism>
<dbReference type="Proteomes" id="UP001159363">
    <property type="component" value="Chromosome 1"/>
</dbReference>
<evidence type="ECO:0000256" key="1">
    <source>
        <dbReference type="SAM" id="MobiDB-lite"/>
    </source>
</evidence>
<sequence>MTIVLRRAAGLNYIEFLSAGRCSAGFLGVSHFHRLFHSGAAPYSPHFSLVGSQDLDRRNDFQVKRECKSLRERHVVLCIKRVVIDSLTADVVPSGQFPRQSFLWSDRRGPSQDVAGNSGKARRTAGGDVEDPRPISSLPYIYVRRCPPFPVRQLPTSLNTRRWSPLWLASPGTKGHFRIFACEIRAGRCRWSACFLGDLPFHPPLHSGAAPYLRQSPSSILKTSMLKAAQISPLRPTTAKLDKQLGESGGPHKKLDEIDQRIIQILGKDSPVIKGFGVIDSMGLRRHKDCREVVVNLNASITDKPAGEAGVEHVQHDVENLPGTINCSTDKWHACKFTEVIDYSPYIIRPTSKLFYQCFHSIHNFVNYSTDSCVSRVRNTATVAVGNIATVAVGNMFSTKRHVGVPWDRASPPLTLLFYDHRSTGEKIHAPRVSDILATLFDEGVCLLPDGELVYGDNEQRVTLPYLHGVAKHGTCPSRPAAHASTRIIAIVTHRALPG</sequence>
<keyword evidence="3" id="KW-1185">Reference proteome</keyword>
<accession>A0ABQ9IFM4</accession>